<comment type="similarity">
    <text evidence="1 7">Belongs to the SbcD family.</text>
</comment>
<dbReference type="Pfam" id="PF12320">
    <property type="entry name" value="SbcD_C"/>
    <property type="match status" value="1"/>
</dbReference>
<dbReference type="AlphaFoldDB" id="A0A6I1MI38"/>
<dbReference type="OrthoDB" id="9773856at2"/>
<dbReference type="Proteomes" id="UP000430345">
    <property type="component" value="Unassembled WGS sequence"/>
</dbReference>
<sequence>MKIIHTGDWHIGKIVNEFSMIDDQIYILDELIEVLKKEKPDALVIAGDLYDRSIPPAKAVEVLNNFFNKVILKMKIPILAIAGNHDSGERLEFGSSILENQGLYIEGTLKNAIRKVILYDEYGEVDFYLIPYADPVVIRHLFNDNEIKTHEDAMKKLIDLINNNRDKRRRSIIVTHGYVTFMKENYINEKNREEIIEKSSLEICDSERPLSIGGTDLISAKIFEDFNYVALGHLHGPQKVGTNKIRYSGSLLKYSFSEERQKKSVTIVEIDEDGSVQVKLTPLVSKRDMRTLTGHLDYLISKEFYKLNNKEDYIFAFLTDDGEVYEPISKLRAIYPNVMGVRRAINTTLERKEINLNKDYRNKSKLELFKDFYENVTQKDFFDDRKDIILKVIEEIDKGEV</sequence>
<dbReference type="GO" id="GO:0006260">
    <property type="term" value="P:DNA replication"/>
    <property type="evidence" value="ECO:0007669"/>
    <property type="project" value="UniProtKB-KW"/>
</dbReference>
<evidence type="ECO:0000256" key="6">
    <source>
        <dbReference type="ARBA" id="ARBA00022839"/>
    </source>
</evidence>
<dbReference type="InterPro" id="IPR026843">
    <property type="entry name" value="SbcD_C"/>
</dbReference>
<keyword evidence="7" id="KW-0233">DNA recombination</keyword>
<dbReference type="InterPro" id="IPR029052">
    <property type="entry name" value="Metallo-depent_PP-like"/>
</dbReference>
<reference evidence="10 11" key="1">
    <citation type="submission" date="2019-10" db="EMBL/GenBank/DDBJ databases">
        <title>The Genome Sequence of Clostridium tarantellae Isolated from Fish Brain.</title>
        <authorList>
            <person name="Bano L."/>
            <person name="Kiel M."/>
            <person name="Sales G."/>
            <person name="Doxey A.C."/>
            <person name="Mansfield M.J."/>
            <person name="Schiavone M."/>
            <person name="Rossetto O."/>
            <person name="Pirazzini M."/>
            <person name="Dobrindt U."/>
            <person name="Montecucco C."/>
        </authorList>
    </citation>
    <scope>NUCLEOTIDE SEQUENCE [LARGE SCALE GENOMIC DNA]</scope>
    <source>
        <strain evidence="10 11">DSM 3997</strain>
    </source>
</reference>
<evidence type="ECO:0000259" key="9">
    <source>
        <dbReference type="Pfam" id="PF12320"/>
    </source>
</evidence>
<comment type="subunit">
    <text evidence="2 7">Heterodimer of SbcC and SbcD.</text>
</comment>
<evidence type="ECO:0000256" key="4">
    <source>
        <dbReference type="ARBA" id="ARBA00022722"/>
    </source>
</evidence>
<organism evidence="10 11">
    <name type="scientific">Clostridium tarantellae</name>
    <dbReference type="NCBI Taxonomy" id="39493"/>
    <lineage>
        <taxon>Bacteria</taxon>
        <taxon>Bacillati</taxon>
        <taxon>Bacillota</taxon>
        <taxon>Clostridia</taxon>
        <taxon>Eubacteriales</taxon>
        <taxon>Clostridiaceae</taxon>
        <taxon>Clostridium</taxon>
    </lineage>
</organism>
<evidence type="ECO:0000259" key="8">
    <source>
        <dbReference type="Pfam" id="PF00149"/>
    </source>
</evidence>
<name>A0A6I1MI38_9CLOT</name>
<dbReference type="GO" id="GO:0006310">
    <property type="term" value="P:DNA recombination"/>
    <property type="evidence" value="ECO:0007669"/>
    <property type="project" value="UniProtKB-KW"/>
</dbReference>
<dbReference type="PANTHER" id="PTHR30337">
    <property type="entry name" value="COMPONENT OF ATP-DEPENDENT DSDNA EXONUCLEASE"/>
    <property type="match status" value="1"/>
</dbReference>
<gene>
    <name evidence="7 10" type="primary">sbcD</name>
    <name evidence="10" type="ORF">GBZ86_02155</name>
</gene>
<evidence type="ECO:0000313" key="11">
    <source>
        <dbReference type="Proteomes" id="UP000430345"/>
    </source>
</evidence>
<accession>A0A6I1MI38</accession>
<evidence type="ECO:0000256" key="7">
    <source>
        <dbReference type="RuleBase" id="RU363069"/>
    </source>
</evidence>
<dbReference type="GO" id="GO:0004519">
    <property type="term" value="F:endonuclease activity"/>
    <property type="evidence" value="ECO:0007669"/>
    <property type="project" value="UniProtKB-KW"/>
</dbReference>
<dbReference type="InterPro" id="IPR004843">
    <property type="entry name" value="Calcineurin-like_PHP"/>
</dbReference>
<keyword evidence="11" id="KW-1185">Reference proteome</keyword>
<keyword evidence="7" id="KW-0255">Endonuclease</keyword>
<dbReference type="CDD" id="cd00840">
    <property type="entry name" value="MPP_Mre11_N"/>
    <property type="match status" value="1"/>
</dbReference>
<keyword evidence="6 7" id="KW-0269">Exonuclease</keyword>
<feature type="domain" description="Calcineurin-like phosphoesterase" evidence="8">
    <location>
        <begin position="1"/>
        <end position="236"/>
    </location>
</feature>
<proteinExistence type="inferred from homology"/>
<evidence type="ECO:0000256" key="5">
    <source>
        <dbReference type="ARBA" id="ARBA00022801"/>
    </source>
</evidence>
<dbReference type="SUPFAM" id="SSF56300">
    <property type="entry name" value="Metallo-dependent phosphatases"/>
    <property type="match status" value="1"/>
</dbReference>
<dbReference type="Gene3D" id="3.60.21.10">
    <property type="match status" value="1"/>
</dbReference>
<comment type="function">
    <text evidence="7">SbcCD cleaves DNA hairpin structures. These structures can inhibit DNA replication and are intermediates in certain DNA recombination reactions. The complex acts as a 3'-&gt;5' double strand exonuclease that can open hairpins. It also has a 5' single-strand endonuclease activity.</text>
</comment>
<dbReference type="InterPro" id="IPR004593">
    <property type="entry name" value="SbcD"/>
</dbReference>
<evidence type="ECO:0000256" key="3">
    <source>
        <dbReference type="ARBA" id="ARBA00013365"/>
    </source>
</evidence>
<dbReference type="RefSeq" id="WP_152887304.1">
    <property type="nucleotide sequence ID" value="NZ_WHJC01000012.1"/>
</dbReference>
<evidence type="ECO:0000256" key="2">
    <source>
        <dbReference type="ARBA" id="ARBA00011322"/>
    </source>
</evidence>
<keyword evidence="5 7" id="KW-0378">Hydrolase</keyword>
<comment type="caution">
    <text evidence="10">The sequence shown here is derived from an EMBL/GenBank/DDBJ whole genome shotgun (WGS) entry which is preliminary data.</text>
</comment>
<evidence type="ECO:0000256" key="1">
    <source>
        <dbReference type="ARBA" id="ARBA00010555"/>
    </source>
</evidence>
<dbReference type="EMBL" id="WHJC01000012">
    <property type="protein sequence ID" value="MPQ42564.1"/>
    <property type="molecule type" value="Genomic_DNA"/>
</dbReference>
<dbReference type="Pfam" id="PF00149">
    <property type="entry name" value="Metallophos"/>
    <property type="match status" value="1"/>
</dbReference>
<dbReference type="PANTHER" id="PTHR30337:SF0">
    <property type="entry name" value="NUCLEASE SBCCD SUBUNIT D"/>
    <property type="match status" value="1"/>
</dbReference>
<protein>
    <recommendedName>
        <fullName evidence="3 7">Nuclease SbcCD subunit D</fullName>
    </recommendedName>
</protein>
<keyword evidence="4 7" id="KW-0540">Nuclease</keyword>
<feature type="domain" description="Nuclease SbcCD subunit D C-terminal" evidence="9">
    <location>
        <begin position="286"/>
        <end position="376"/>
    </location>
</feature>
<evidence type="ECO:0000313" key="10">
    <source>
        <dbReference type="EMBL" id="MPQ42564.1"/>
    </source>
</evidence>
<keyword evidence="7" id="KW-0235">DNA replication</keyword>
<dbReference type="InterPro" id="IPR041796">
    <property type="entry name" value="Mre11_N"/>
</dbReference>
<dbReference type="InterPro" id="IPR050535">
    <property type="entry name" value="DNA_Repair-Maintenance_Comp"/>
</dbReference>
<dbReference type="NCBIfam" id="TIGR00619">
    <property type="entry name" value="sbcd"/>
    <property type="match status" value="1"/>
</dbReference>
<dbReference type="GO" id="GO:0008408">
    <property type="term" value="F:3'-5' exonuclease activity"/>
    <property type="evidence" value="ECO:0007669"/>
    <property type="project" value="InterPro"/>
</dbReference>